<feature type="transmembrane region" description="Helical" evidence="1">
    <location>
        <begin position="33"/>
        <end position="53"/>
    </location>
</feature>
<proteinExistence type="predicted"/>
<dbReference type="Proteomes" id="UP000578036">
    <property type="component" value="Unassembled WGS sequence"/>
</dbReference>
<evidence type="ECO:0000313" key="2">
    <source>
        <dbReference type="EMBL" id="MBB3005665.1"/>
    </source>
</evidence>
<keyword evidence="3" id="KW-1185">Reference proteome</keyword>
<sequence>MGCGICCRIGLRKVVRAQKEKARRDAGLEGSRVQAYFFTTFLLTLLPVTSLYFST</sequence>
<comment type="caution">
    <text evidence="2">The sequence shown here is derived from an EMBL/GenBank/DDBJ whole genome shotgun (WGS) entry which is preliminary data.</text>
</comment>
<keyword evidence="1" id="KW-0812">Transmembrane</keyword>
<evidence type="ECO:0000313" key="3">
    <source>
        <dbReference type="Proteomes" id="UP000578036"/>
    </source>
</evidence>
<reference evidence="2 3" key="1">
    <citation type="submission" date="2020-08" db="EMBL/GenBank/DDBJ databases">
        <title>Genomic Encyclopedia of Type Strains, Phase IV (KMG-V): Genome sequencing to study the core and pangenomes of soil and plant-associated prokaryotes.</title>
        <authorList>
            <person name="Whitman W."/>
        </authorList>
    </citation>
    <scope>NUCLEOTIDE SEQUENCE [LARGE SCALE GENOMIC DNA]</scope>
    <source>
        <strain evidence="2 3">SLV-2362</strain>
    </source>
</reference>
<keyword evidence="1" id="KW-0472">Membrane</keyword>
<name>A0A7W4V745_9BURK</name>
<accession>A0A7W4V745</accession>
<protein>
    <submittedName>
        <fullName evidence="2">Uncharacterized protein</fullName>
    </submittedName>
</protein>
<dbReference type="AlphaFoldDB" id="A0A7W4V745"/>
<organism evidence="2 3">
    <name type="scientific">Cupriavidus alkaliphilus</name>
    <dbReference type="NCBI Taxonomy" id="942866"/>
    <lineage>
        <taxon>Bacteria</taxon>
        <taxon>Pseudomonadati</taxon>
        <taxon>Pseudomonadota</taxon>
        <taxon>Betaproteobacteria</taxon>
        <taxon>Burkholderiales</taxon>
        <taxon>Burkholderiaceae</taxon>
        <taxon>Cupriavidus</taxon>
    </lineage>
</organism>
<gene>
    <name evidence="2" type="ORF">FHX61_000281</name>
</gene>
<dbReference type="EMBL" id="JACHWF010000001">
    <property type="protein sequence ID" value="MBB3005665.1"/>
    <property type="molecule type" value="Genomic_DNA"/>
</dbReference>
<evidence type="ECO:0000256" key="1">
    <source>
        <dbReference type="SAM" id="Phobius"/>
    </source>
</evidence>
<keyword evidence="1" id="KW-1133">Transmembrane helix</keyword>